<name>A0A212KH67_9PROT</name>
<evidence type="ECO:0000259" key="1">
    <source>
        <dbReference type="Pfam" id="PF07883"/>
    </source>
</evidence>
<dbReference type="SUPFAM" id="SSF51182">
    <property type="entry name" value="RmlC-like cupins"/>
    <property type="match status" value="1"/>
</dbReference>
<proteinExistence type="predicted"/>
<protein>
    <submittedName>
        <fullName evidence="2">Cupin 2 conserved barrel domain protein</fullName>
    </submittedName>
</protein>
<dbReference type="InterPro" id="IPR014710">
    <property type="entry name" value="RmlC-like_jellyroll"/>
</dbReference>
<gene>
    <name evidence="2" type="ORF">KL86APRO_20070</name>
</gene>
<sequence length="120" mass="12572">MTAAFPEPDPFAPPAAAAWQPHPRFPGVAMRLLLGGTATGGAFSQHEVRVDAGREIGLHTHPGAWESHVVLTGRGRVEIAGEVRDYAPGTTAAMPPDVLHRVCADGEALYILATFVPALG</sequence>
<dbReference type="Pfam" id="PF07883">
    <property type="entry name" value="Cupin_2"/>
    <property type="match status" value="1"/>
</dbReference>
<dbReference type="InterPro" id="IPR013096">
    <property type="entry name" value="Cupin_2"/>
</dbReference>
<dbReference type="InterPro" id="IPR011051">
    <property type="entry name" value="RmlC_Cupin_sf"/>
</dbReference>
<accession>A0A212KH67</accession>
<feature type="domain" description="Cupin type-2" evidence="1">
    <location>
        <begin position="47"/>
        <end position="108"/>
    </location>
</feature>
<dbReference type="Gene3D" id="2.60.120.10">
    <property type="entry name" value="Jelly Rolls"/>
    <property type="match status" value="1"/>
</dbReference>
<dbReference type="AlphaFoldDB" id="A0A212KH67"/>
<dbReference type="EMBL" id="FLUO01000002">
    <property type="protein sequence ID" value="SBW11086.1"/>
    <property type="molecule type" value="Genomic_DNA"/>
</dbReference>
<organism evidence="2">
    <name type="scientific">uncultured Alphaproteobacteria bacterium</name>
    <dbReference type="NCBI Taxonomy" id="91750"/>
    <lineage>
        <taxon>Bacteria</taxon>
        <taxon>Pseudomonadati</taxon>
        <taxon>Pseudomonadota</taxon>
        <taxon>Alphaproteobacteria</taxon>
        <taxon>environmental samples</taxon>
    </lineage>
</organism>
<evidence type="ECO:0000313" key="2">
    <source>
        <dbReference type="EMBL" id="SBW11086.1"/>
    </source>
</evidence>
<reference evidence="2" key="1">
    <citation type="submission" date="2016-04" db="EMBL/GenBank/DDBJ databases">
        <authorList>
            <person name="Evans L.H."/>
            <person name="Alamgir A."/>
            <person name="Owens N."/>
            <person name="Weber N.D."/>
            <person name="Virtaneva K."/>
            <person name="Barbian K."/>
            <person name="Babar A."/>
            <person name="Rosenke K."/>
        </authorList>
    </citation>
    <scope>NUCLEOTIDE SEQUENCE</scope>
    <source>
        <strain evidence="2">86</strain>
    </source>
</reference>